<reference evidence="1 2" key="1">
    <citation type="journal article" date="2019" name="Nat. Plants">
        <title>Stout camphor tree genome fills gaps in understanding of flowering plant genome evolution.</title>
        <authorList>
            <person name="Chaw S.M."/>
            <person name="Liu Y.C."/>
            <person name="Wu Y.W."/>
            <person name="Wang H.Y."/>
            <person name="Lin C.I."/>
            <person name="Wu C.S."/>
            <person name="Ke H.M."/>
            <person name="Chang L.Y."/>
            <person name="Hsu C.Y."/>
            <person name="Yang H.T."/>
            <person name="Sudianto E."/>
            <person name="Hsu M.H."/>
            <person name="Wu K.P."/>
            <person name="Wang L.N."/>
            <person name="Leebens-Mack J.H."/>
            <person name="Tsai I.J."/>
        </authorList>
    </citation>
    <scope>NUCLEOTIDE SEQUENCE [LARGE SCALE GENOMIC DNA]</scope>
    <source>
        <strain evidence="2">cv. Chaw 1501</strain>
        <tissue evidence="1">Young leaves</tissue>
    </source>
</reference>
<dbReference type="AlphaFoldDB" id="A0A3S3PY81"/>
<comment type="caution">
    <text evidence="1">The sequence shown here is derived from an EMBL/GenBank/DDBJ whole genome shotgun (WGS) entry which is preliminary data.</text>
</comment>
<dbReference type="EMBL" id="QPKB01000002">
    <property type="protein sequence ID" value="RWR75739.1"/>
    <property type="molecule type" value="Genomic_DNA"/>
</dbReference>
<accession>A0A3S3PY81</accession>
<name>A0A3S3PY81_9MAGN</name>
<protein>
    <submittedName>
        <fullName evidence="1">Uncharacterized protein</fullName>
    </submittedName>
</protein>
<keyword evidence="2" id="KW-1185">Reference proteome</keyword>
<evidence type="ECO:0000313" key="1">
    <source>
        <dbReference type="EMBL" id="RWR75739.1"/>
    </source>
</evidence>
<dbReference type="Proteomes" id="UP000283530">
    <property type="component" value="Unassembled WGS sequence"/>
</dbReference>
<sequence>MAMAMVALNRDASDPSLFRVGFGSSAGSQCLHIKKLSILLFIHLSPTISSSSLKLFIKIARASGRNHDRSGLVVMTMMDPRTESNYPEDTKQIPAHLVLLQENNQHFFFSIACNNNPFCKQGHPLGVSIAVWIISSSIGCLDFESG</sequence>
<organism evidence="1 2">
    <name type="scientific">Cinnamomum micranthum f. kanehirae</name>
    <dbReference type="NCBI Taxonomy" id="337451"/>
    <lineage>
        <taxon>Eukaryota</taxon>
        <taxon>Viridiplantae</taxon>
        <taxon>Streptophyta</taxon>
        <taxon>Embryophyta</taxon>
        <taxon>Tracheophyta</taxon>
        <taxon>Spermatophyta</taxon>
        <taxon>Magnoliopsida</taxon>
        <taxon>Magnoliidae</taxon>
        <taxon>Laurales</taxon>
        <taxon>Lauraceae</taxon>
        <taxon>Cinnamomum</taxon>
    </lineage>
</organism>
<proteinExistence type="predicted"/>
<gene>
    <name evidence="1" type="ORF">CKAN_00413700</name>
</gene>
<evidence type="ECO:0000313" key="2">
    <source>
        <dbReference type="Proteomes" id="UP000283530"/>
    </source>
</evidence>